<evidence type="ECO:0000313" key="2">
    <source>
        <dbReference type="Proteomes" id="UP000324705"/>
    </source>
</evidence>
<reference evidence="1 2" key="1">
    <citation type="submission" date="2017-09" db="EMBL/GenBank/DDBJ databases">
        <authorList>
            <consortium name="International Durum Wheat Genome Sequencing Consortium (IDWGSC)"/>
            <person name="Milanesi L."/>
        </authorList>
    </citation>
    <scope>NUCLEOTIDE SEQUENCE [LARGE SCALE GENOMIC DNA]</scope>
    <source>
        <strain evidence="2">cv. Svevo</strain>
    </source>
</reference>
<protein>
    <submittedName>
        <fullName evidence="1">Uncharacterized protein</fullName>
    </submittedName>
</protein>
<organism evidence="1 2">
    <name type="scientific">Triticum turgidum subsp. durum</name>
    <name type="common">Durum wheat</name>
    <name type="synonym">Triticum durum</name>
    <dbReference type="NCBI Taxonomy" id="4567"/>
    <lineage>
        <taxon>Eukaryota</taxon>
        <taxon>Viridiplantae</taxon>
        <taxon>Streptophyta</taxon>
        <taxon>Embryophyta</taxon>
        <taxon>Tracheophyta</taxon>
        <taxon>Spermatophyta</taxon>
        <taxon>Magnoliopsida</taxon>
        <taxon>Liliopsida</taxon>
        <taxon>Poales</taxon>
        <taxon>Poaceae</taxon>
        <taxon>BOP clade</taxon>
        <taxon>Pooideae</taxon>
        <taxon>Triticodae</taxon>
        <taxon>Triticeae</taxon>
        <taxon>Triticinae</taxon>
        <taxon>Triticum</taxon>
    </lineage>
</organism>
<proteinExistence type="predicted"/>
<evidence type="ECO:0000313" key="1">
    <source>
        <dbReference type="EMBL" id="VAH65437.1"/>
    </source>
</evidence>
<sequence>MYNYLSYTKKRHTFMIENIKSFGLIRVSHKPLVMRQDRIKPKLLYNDMYLSPNLNQTCTLAHSLSITHHIRCFRIGKVYVIDLLSRISHVS</sequence>
<dbReference type="AlphaFoldDB" id="A0A9R0RS62"/>
<dbReference type="Gramene" id="TRITD3Av1G210750.1">
    <property type="protein sequence ID" value="TRITD3Av1G210750.1"/>
    <property type="gene ID" value="TRITD3Av1G210750"/>
</dbReference>
<name>A0A9R0RS62_TRITD</name>
<keyword evidence="2" id="KW-1185">Reference proteome</keyword>
<dbReference type="EMBL" id="LT934115">
    <property type="protein sequence ID" value="VAH65437.1"/>
    <property type="molecule type" value="Genomic_DNA"/>
</dbReference>
<accession>A0A9R0RS62</accession>
<gene>
    <name evidence="1" type="ORF">TRITD_3Av1G210750</name>
</gene>
<dbReference type="Proteomes" id="UP000324705">
    <property type="component" value="Chromosome 3A"/>
</dbReference>